<feature type="compositionally biased region" description="Low complexity" evidence="1">
    <location>
        <begin position="183"/>
        <end position="195"/>
    </location>
</feature>
<keyword evidence="3" id="KW-1185">Reference proteome</keyword>
<dbReference type="Proteomes" id="UP001172684">
    <property type="component" value="Unassembled WGS sequence"/>
</dbReference>
<feature type="region of interest" description="Disordered" evidence="1">
    <location>
        <begin position="147"/>
        <end position="195"/>
    </location>
</feature>
<evidence type="ECO:0000256" key="1">
    <source>
        <dbReference type="SAM" id="MobiDB-lite"/>
    </source>
</evidence>
<sequence length="382" mass="40434">MFGSFQVPKPVSTSMATIAPDPTTWRHRGAAAGYKNGDVNFKYTSNGYRILPETDNDSPQCSKVILTIDGSSVVYDQHSDVFDFYPNPRRAITPYHAELIEQVLRLKDRDKGVKALAASEDAAGSSQVVGPTVEATAAGEAMAVDNASPAGGASASEGANGAVVASPAGEAAPAQDATPADEATPGNGATAAQQANATANVASAVAPATRRPFSRCPLGEFKPERLTQLPSNVTNEEIMTFFPRSMGRAEILSRVMDKYRFNDIAMYVNGAHGHPNSIAGPVIESSNIRHAASKTKDPSKFGPWKLPPGKAADVLLTDLVHGVVRLPPKGKGDGRLTKILRRVHFFPPGATLGSIMPLVEGQDKLDAASLRKYARQLVNNGY</sequence>
<accession>A0ABQ9NYX7</accession>
<name>A0ABQ9NYX7_9PEZI</name>
<gene>
    <name evidence="2" type="ORF">H2201_003052</name>
</gene>
<proteinExistence type="predicted"/>
<comment type="caution">
    <text evidence="2">The sequence shown here is derived from an EMBL/GenBank/DDBJ whole genome shotgun (WGS) entry which is preliminary data.</text>
</comment>
<feature type="compositionally biased region" description="Low complexity" evidence="1">
    <location>
        <begin position="147"/>
        <end position="166"/>
    </location>
</feature>
<evidence type="ECO:0000313" key="3">
    <source>
        <dbReference type="Proteomes" id="UP001172684"/>
    </source>
</evidence>
<protein>
    <submittedName>
        <fullName evidence="2">Uncharacterized protein</fullName>
    </submittedName>
</protein>
<reference evidence="2" key="1">
    <citation type="submission" date="2022-10" db="EMBL/GenBank/DDBJ databases">
        <title>Culturing micro-colonial fungi from biological soil crusts in the Mojave desert and describing Neophaeococcomyces mojavensis, and introducing the new genera and species Taxawa tesnikishii.</title>
        <authorList>
            <person name="Kurbessoian T."/>
            <person name="Stajich J.E."/>
        </authorList>
    </citation>
    <scope>NUCLEOTIDE SEQUENCE</scope>
    <source>
        <strain evidence="2">TK_1</strain>
    </source>
</reference>
<dbReference type="EMBL" id="JAPDRL010000016">
    <property type="protein sequence ID" value="KAJ9666918.1"/>
    <property type="molecule type" value="Genomic_DNA"/>
</dbReference>
<organism evidence="2 3">
    <name type="scientific">Coniosporium apollinis</name>
    <dbReference type="NCBI Taxonomy" id="61459"/>
    <lineage>
        <taxon>Eukaryota</taxon>
        <taxon>Fungi</taxon>
        <taxon>Dikarya</taxon>
        <taxon>Ascomycota</taxon>
        <taxon>Pezizomycotina</taxon>
        <taxon>Dothideomycetes</taxon>
        <taxon>Dothideomycetes incertae sedis</taxon>
        <taxon>Coniosporium</taxon>
    </lineage>
</organism>
<evidence type="ECO:0000313" key="2">
    <source>
        <dbReference type="EMBL" id="KAJ9666918.1"/>
    </source>
</evidence>